<dbReference type="PANTHER" id="PTHR31147">
    <property type="entry name" value="ACYL TRANSFERASE 4"/>
    <property type="match status" value="1"/>
</dbReference>
<accession>A0AAN8T589</accession>
<name>A0AAN8T589_SOLBU</name>
<dbReference type="PANTHER" id="PTHR31147:SF66">
    <property type="entry name" value="OS05G0315700 PROTEIN"/>
    <property type="match status" value="1"/>
</dbReference>
<gene>
    <name evidence="3" type="ORF">RDI58_019430</name>
</gene>
<dbReference type="Proteomes" id="UP001371456">
    <property type="component" value="Unassembled WGS sequence"/>
</dbReference>
<dbReference type="AlphaFoldDB" id="A0AAN8T589"/>
<evidence type="ECO:0000313" key="3">
    <source>
        <dbReference type="EMBL" id="KAK6781634.1"/>
    </source>
</evidence>
<reference evidence="3 4" key="1">
    <citation type="submission" date="2024-02" db="EMBL/GenBank/DDBJ databases">
        <title>de novo genome assembly of Solanum bulbocastanum strain 11H21.</title>
        <authorList>
            <person name="Hosaka A.J."/>
        </authorList>
    </citation>
    <scope>NUCLEOTIDE SEQUENCE [LARGE SCALE GENOMIC DNA]</scope>
    <source>
        <tissue evidence="3">Young leaves</tissue>
    </source>
</reference>
<keyword evidence="2" id="KW-0808">Transferase</keyword>
<sequence>MEGKDPAKFIEDGLSKTLVFYYPLAGRLIEGPNKKLMVNCNSEGIMFIEADANVELDKLDNRYVGFDEFDFGLGKPIFGGIPKVISVISFGVQVKNDKHITRMAHKTMPISVTHHKPKLVVPSIITPHEIKHLSEIDDQGSTRFHVSILMFYKYNSIMEDKDPAKIIKDGLSKTLVFYYPLAGRLIEGPNKKLMVNCNGEGVLFIEADAYVELDKLGDSIKPPCPYLDLLLHNVPGSDGIIGCPLLLIQVTRFTCGGFAVGFRLNHTMMDAYGFKMFLNALSELIQGGSTPSILPVWQRDLLSARSSPCITCTHHEFDEQIESKIAWESIEDKLIQQSFFFGNTEMEVIKNQVPSNYGCTKFELLVAFLWKYRTIALDLHPEEIVHLTYPINLRGKSLEFEVPPGYYGNAFVTPAIVSKAGLLCSNRLTYAVELVKKIKNQINEEYIRSFTDLIVIKGRPELTKSWNFIVSDNRYVGFDEFDFGWGKPIFGGVSKAESFISFIVPVKNDKGEKGILIAINLPPLAMKKFQEVVYNMTLENMKGVNII</sequence>
<proteinExistence type="inferred from homology"/>
<comment type="similarity">
    <text evidence="1">Belongs to the plant acyltransferase family.</text>
</comment>
<evidence type="ECO:0000256" key="1">
    <source>
        <dbReference type="ARBA" id="ARBA00009861"/>
    </source>
</evidence>
<comment type="caution">
    <text evidence="3">The sequence shown here is derived from an EMBL/GenBank/DDBJ whole genome shotgun (WGS) entry which is preliminary data.</text>
</comment>
<keyword evidence="4" id="KW-1185">Reference proteome</keyword>
<dbReference type="InterPro" id="IPR050898">
    <property type="entry name" value="Plant_acyltransferase"/>
</dbReference>
<organism evidence="3 4">
    <name type="scientific">Solanum bulbocastanum</name>
    <name type="common">Wild potato</name>
    <dbReference type="NCBI Taxonomy" id="147425"/>
    <lineage>
        <taxon>Eukaryota</taxon>
        <taxon>Viridiplantae</taxon>
        <taxon>Streptophyta</taxon>
        <taxon>Embryophyta</taxon>
        <taxon>Tracheophyta</taxon>
        <taxon>Spermatophyta</taxon>
        <taxon>Magnoliopsida</taxon>
        <taxon>eudicotyledons</taxon>
        <taxon>Gunneridae</taxon>
        <taxon>Pentapetalae</taxon>
        <taxon>asterids</taxon>
        <taxon>lamiids</taxon>
        <taxon>Solanales</taxon>
        <taxon>Solanaceae</taxon>
        <taxon>Solanoideae</taxon>
        <taxon>Solaneae</taxon>
        <taxon>Solanum</taxon>
    </lineage>
</organism>
<evidence type="ECO:0000313" key="4">
    <source>
        <dbReference type="Proteomes" id="UP001371456"/>
    </source>
</evidence>
<dbReference type="Gene3D" id="3.30.559.10">
    <property type="entry name" value="Chloramphenicol acetyltransferase-like domain"/>
    <property type="match status" value="3"/>
</dbReference>
<evidence type="ECO:0000256" key="2">
    <source>
        <dbReference type="ARBA" id="ARBA00022679"/>
    </source>
</evidence>
<protein>
    <submittedName>
        <fullName evidence="3">Uncharacterized protein</fullName>
    </submittedName>
</protein>
<dbReference type="GO" id="GO:0016740">
    <property type="term" value="F:transferase activity"/>
    <property type="evidence" value="ECO:0007669"/>
    <property type="project" value="UniProtKB-KW"/>
</dbReference>
<dbReference type="Pfam" id="PF02458">
    <property type="entry name" value="Transferase"/>
    <property type="match status" value="2"/>
</dbReference>
<dbReference type="InterPro" id="IPR023213">
    <property type="entry name" value="CAT-like_dom_sf"/>
</dbReference>
<dbReference type="EMBL" id="JBANQN010000008">
    <property type="protein sequence ID" value="KAK6781634.1"/>
    <property type="molecule type" value="Genomic_DNA"/>
</dbReference>